<evidence type="ECO:0000313" key="2">
    <source>
        <dbReference type="Proteomes" id="UP000821845"/>
    </source>
</evidence>
<proteinExistence type="predicted"/>
<dbReference type="Proteomes" id="UP000821845">
    <property type="component" value="Chromosome 10"/>
</dbReference>
<organism evidence="1 2">
    <name type="scientific">Hyalomma asiaticum</name>
    <name type="common">Tick</name>
    <dbReference type="NCBI Taxonomy" id="266040"/>
    <lineage>
        <taxon>Eukaryota</taxon>
        <taxon>Metazoa</taxon>
        <taxon>Ecdysozoa</taxon>
        <taxon>Arthropoda</taxon>
        <taxon>Chelicerata</taxon>
        <taxon>Arachnida</taxon>
        <taxon>Acari</taxon>
        <taxon>Parasitiformes</taxon>
        <taxon>Ixodida</taxon>
        <taxon>Ixodoidea</taxon>
        <taxon>Ixodidae</taxon>
        <taxon>Hyalomminae</taxon>
        <taxon>Hyalomma</taxon>
    </lineage>
</organism>
<keyword evidence="2" id="KW-1185">Reference proteome</keyword>
<dbReference type="EMBL" id="CM023490">
    <property type="protein sequence ID" value="KAH6942988.1"/>
    <property type="molecule type" value="Genomic_DNA"/>
</dbReference>
<sequence>MFMRRCNSEACRFNRLLQGFCRRSRNVFYVDHGFEWLPPFRVLAADGLHPSFEGVALIAARIRQLCIKRTKVTFSSWRDFASSEAPRYPTRTANISASPTAPTNASLDTHVVCAPQSKCVNTECATQTSPSLGRRYPSRRNADRDMASKVYKVKNLRVIDASVMPKITSGGTNAPVMMIADKGARMIVEDAIAADKKAQVKTQPGKQNISKPAAS</sequence>
<accession>A0ACB7T7D2</accession>
<protein>
    <submittedName>
        <fullName evidence="1">Uncharacterized protein</fullName>
    </submittedName>
</protein>
<reference evidence="1" key="1">
    <citation type="submission" date="2020-05" db="EMBL/GenBank/DDBJ databases">
        <title>Large-scale comparative analyses of tick genomes elucidate their genetic diversity and vector capacities.</title>
        <authorList>
            <person name="Jia N."/>
            <person name="Wang J."/>
            <person name="Shi W."/>
            <person name="Du L."/>
            <person name="Sun Y."/>
            <person name="Zhan W."/>
            <person name="Jiang J."/>
            <person name="Wang Q."/>
            <person name="Zhang B."/>
            <person name="Ji P."/>
            <person name="Sakyi L.B."/>
            <person name="Cui X."/>
            <person name="Yuan T."/>
            <person name="Jiang B."/>
            <person name="Yang W."/>
            <person name="Lam T.T.-Y."/>
            <person name="Chang Q."/>
            <person name="Ding S."/>
            <person name="Wang X."/>
            <person name="Zhu J."/>
            <person name="Ruan X."/>
            <person name="Zhao L."/>
            <person name="Wei J."/>
            <person name="Que T."/>
            <person name="Du C."/>
            <person name="Cheng J."/>
            <person name="Dai P."/>
            <person name="Han X."/>
            <person name="Huang E."/>
            <person name="Gao Y."/>
            <person name="Liu J."/>
            <person name="Shao H."/>
            <person name="Ye R."/>
            <person name="Li L."/>
            <person name="Wei W."/>
            <person name="Wang X."/>
            <person name="Wang C."/>
            <person name="Yang T."/>
            <person name="Huo Q."/>
            <person name="Li W."/>
            <person name="Guo W."/>
            <person name="Chen H."/>
            <person name="Zhou L."/>
            <person name="Ni X."/>
            <person name="Tian J."/>
            <person name="Zhou Y."/>
            <person name="Sheng Y."/>
            <person name="Liu T."/>
            <person name="Pan Y."/>
            <person name="Xia L."/>
            <person name="Li J."/>
            <person name="Zhao F."/>
            <person name="Cao W."/>
        </authorList>
    </citation>
    <scope>NUCLEOTIDE SEQUENCE</scope>
    <source>
        <strain evidence="1">Hyas-2018</strain>
    </source>
</reference>
<evidence type="ECO:0000313" key="1">
    <source>
        <dbReference type="EMBL" id="KAH6942988.1"/>
    </source>
</evidence>
<comment type="caution">
    <text evidence="1">The sequence shown here is derived from an EMBL/GenBank/DDBJ whole genome shotgun (WGS) entry which is preliminary data.</text>
</comment>
<gene>
    <name evidence="1" type="ORF">HPB50_013302</name>
</gene>
<name>A0ACB7T7D2_HYAAI</name>